<evidence type="ECO:0000313" key="2">
    <source>
        <dbReference type="EMBL" id="TDX99379.1"/>
    </source>
</evidence>
<dbReference type="Proteomes" id="UP000294914">
    <property type="component" value="Unassembled WGS sequence"/>
</dbReference>
<gene>
    <name evidence="2" type="ORF">EDC23_2592</name>
</gene>
<accession>A0A4R8IK59</accession>
<keyword evidence="3" id="KW-1185">Reference proteome</keyword>
<feature type="chain" id="PRO_5020678006" evidence="1">
    <location>
        <begin position="33"/>
        <end position="279"/>
    </location>
</feature>
<reference evidence="2 3" key="1">
    <citation type="submission" date="2019-03" db="EMBL/GenBank/DDBJ databases">
        <title>Genomic Encyclopedia of Type Strains, Phase IV (KMG-IV): sequencing the most valuable type-strain genomes for metagenomic binning, comparative biology and taxonomic classification.</title>
        <authorList>
            <person name="Goeker M."/>
        </authorList>
    </citation>
    <scope>NUCLEOTIDE SEQUENCE [LARGE SCALE GENOMIC DNA]</scope>
    <source>
        <strain evidence="2 3">DSM 16326</strain>
    </source>
</reference>
<dbReference type="SUPFAM" id="SSF53807">
    <property type="entry name" value="Helical backbone' metal receptor"/>
    <property type="match status" value="1"/>
</dbReference>
<dbReference type="AlphaFoldDB" id="A0A4R8IK59"/>
<sequence>MATRQKPVIRMSRLLHYSLLAGLLFLSLPANASADCPRIISQSPYITHTLEWLGLKQCIVGASRYDQLEVPDTGGVMDPDGEIIASLEPAILFTSDWTDPQEQAAITPENARSYRLQGFQSMAQIEQNLRTIIEATGRTDLEPRTEQFARQWREAANRLEAAGTRALLLSSCSGKPYSFGRETWLYDLFTTAGFEVVETHRRIRHLQPGKEIEDLTALLNRFEPEVLFIFERHIAKNCNMLTPEVPVRIVTLDGELFLHPAPVLLKGIARLQSRQNEWK</sequence>
<feature type="signal peptide" evidence="1">
    <location>
        <begin position="1"/>
        <end position="32"/>
    </location>
</feature>
<comment type="caution">
    <text evidence="2">The sequence shown here is derived from an EMBL/GenBank/DDBJ whole genome shotgun (WGS) entry which is preliminary data.</text>
</comment>
<evidence type="ECO:0000256" key="1">
    <source>
        <dbReference type="SAM" id="SignalP"/>
    </source>
</evidence>
<protein>
    <submittedName>
        <fullName evidence="2">Iron complex transport system substrate-binding protein</fullName>
    </submittedName>
</protein>
<dbReference type="EMBL" id="SOQX01000008">
    <property type="protein sequence ID" value="TDX99379.1"/>
    <property type="molecule type" value="Genomic_DNA"/>
</dbReference>
<evidence type="ECO:0000313" key="3">
    <source>
        <dbReference type="Proteomes" id="UP000294914"/>
    </source>
</evidence>
<organism evidence="2 3">
    <name type="scientific">Thiohalophilus thiocyanatoxydans</name>
    <dbReference type="NCBI Taxonomy" id="381308"/>
    <lineage>
        <taxon>Bacteria</taxon>
        <taxon>Pseudomonadati</taxon>
        <taxon>Pseudomonadota</taxon>
        <taxon>Gammaproteobacteria</taxon>
        <taxon>Thiohalomonadales</taxon>
        <taxon>Thiohalophilaceae</taxon>
        <taxon>Thiohalophilus</taxon>
    </lineage>
</organism>
<dbReference type="Gene3D" id="3.40.50.1980">
    <property type="entry name" value="Nitrogenase molybdenum iron protein domain"/>
    <property type="match status" value="1"/>
</dbReference>
<name>A0A4R8IK59_9GAMM</name>
<keyword evidence="1" id="KW-0732">Signal</keyword>
<proteinExistence type="predicted"/>